<accession>B7K4A1</accession>
<dbReference type="HOGENOM" id="CLU_051472_2_0_3"/>
<organism evidence="4 5">
    <name type="scientific">Rippkaea orientalis (strain PCC 8801 / RF-1)</name>
    <name type="common">Cyanothece sp. (strain PCC 8801)</name>
    <dbReference type="NCBI Taxonomy" id="41431"/>
    <lineage>
        <taxon>Bacteria</taxon>
        <taxon>Bacillati</taxon>
        <taxon>Cyanobacteriota</taxon>
        <taxon>Cyanophyceae</taxon>
        <taxon>Oscillatoriophycideae</taxon>
        <taxon>Chroococcales</taxon>
        <taxon>Aphanothecaceae</taxon>
        <taxon>Rippkaea</taxon>
        <taxon>Rippkaea orientalis</taxon>
    </lineage>
</organism>
<comment type="similarity">
    <text evidence="1">Belongs to the phosphate/phosphite/phosphonate binding protein family.</text>
</comment>
<dbReference type="eggNOG" id="COG3221">
    <property type="taxonomic scope" value="Bacteria"/>
</dbReference>
<dbReference type="GO" id="GO:0055085">
    <property type="term" value="P:transmembrane transport"/>
    <property type="evidence" value="ECO:0007669"/>
    <property type="project" value="InterPro"/>
</dbReference>
<dbReference type="Gene3D" id="1.20.58.90">
    <property type="match status" value="1"/>
</dbReference>
<dbReference type="GO" id="GO:0015716">
    <property type="term" value="P:organic phosphonate transport"/>
    <property type="evidence" value="ECO:0007669"/>
    <property type="project" value="InterPro"/>
</dbReference>
<dbReference type="RefSeq" id="WP_012597064.1">
    <property type="nucleotide sequence ID" value="NC_011726.1"/>
</dbReference>
<sequence>MLINHVKKWTLGLSLGLIVATALSSCGQQETAQQTNQTTANGDEACAPEITEIDFGILSTESQDTLKPKWDPFVKAIETAIGRKLNAFYATDYGAVVEAMAVNKVQLAWLGGKSYIEAADRADAEVFARVVNADGTKGYYSHLITTVDHPILGKINIEKGDGDQYVTKNAPELTFAFNDPNSTSGYLIPSYYVFAKNSVDPTKIFKKVIFAGNHEATIQAVANKQVDVASNSSEVLANVEASDPELRKKIQIIWTSPEIPSDPVAYRKDLPDCLKEKVKDFVYNYKDKTILEPLGWSGFEAAEDKDWNPMRELKIGTEILEVQNDAKLPEAEKQQKLKELNEKLETLK</sequence>
<evidence type="ECO:0000313" key="4">
    <source>
        <dbReference type="EMBL" id="ACK67807.1"/>
    </source>
</evidence>
<keyword evidence="2 3" id="KW-0732">Signal</keyword>
<dbReference type="AlphaFoldDB" id="B7K4A1"/>
<dbReference type="NCBIfam" id="TIGR03431">
    <property type="entry name" value="PhnD"/>
    <property type="match status" value="1"/>
</dbReference>
<dbReference type="STRING" id="41431.PCC8801_3858"/>
<dbReference type="InterPro" id="IPR005770">
    <property type="entry name" value="PhnD"/>
</dbReference>
<dbReference type="PROSITE" id="PS51257">
    <property type="entry name" value="PROKAR_LIPOPROTEIN"/>
    <property type="match status" value="1"/>
</dbReference>
<evidence type="ECO:0000313" key="5">
    <source>
        <dbReference type="Proteomes" id="UP000008204"/>
    </source>
</evidence>
<dbReference type="GO" id="GO:0043190">
    <property type="term" value="C:ATP-binding cassette (ABC) transporter complex"/>
    <property type="evidence" value="ECO:0007669"/>
    <property type="project" value="InterPro"/>
</dbReference>
<dbReference type="SUPFAM" id="SSF53850">
    <property type="entry name" value="Periplasmic binding protein-like II"/>
    <property type="match status" value="1"/>
</dbReference>
<evidence type="ECO:0000256" key="3">
    <source>
        <dbReference type="SAM" id="SignalP"/>
    </source>
</evidence>
<gene>
    <name evidence="4" type="ordered locus">PCC8801_3858</name>
</gene>
<dbReference type="Pfam" id="PF12974">
    <property type="entry name" value="Phosphonate-bd"/>
    <property type="match status" value="1"/>
</dbReference>
<dbReference type="Gene3D" id="3.40.190.10">
    <property type="entry name" value="Periplasmic binding protein-like II"/>
    <property type="match status" value="2"/>
</dbReference>
<keyword evidence="5" id="KW-1185">Reference proteome</keyword>
<dbReference type="EMBL" id="CP001287">
    <property type="protein sequence ID" value="ACK67807.1"/>
    <property type="molecule type" value="Genomic_DNA"/>
</dbReference>
<dbReference type="KEGG" id="cyp:PCC8801_3858"/>
<proteinExistence type="inferred from homology"/>
<evidence type="ECO:0000256" key="2">
    <source>
        <dbReference type="ARBA" id="ARBA00022729"/>
    </source>
</evidence>
<protein>
    <submittedName>
        <fullName evidence="4">Phosphonate ABC transporter, periplasmic phosphonate binding protein</fullName>
    </submittedName>
</protein>
<dbReference type="PANTHER" id="PTHR35841:SF1">
    <property type="entry name" value="PHOSPHONATES-BINDING PERIPLASMIC PROTEIN"/>
    <property type="match status" value="1"/>
</dbReference>
<dbReference type="InterPro" id="IPR017797">
    <property type="entry name" value="Phosphnate-bd"/>
</dbReference>
<dbReference type="OrthoDB" id="9781943at2"/>
<dbReference type="NCBIfam" id="TIGR01098">
    <property type="entry name" value="3A0109s03R"/>
    <property type="match status" value="1"/>
</dbReference>
<reference evidence="5" key="1">
    <citation type="journal article" date="2011" name="MBio">
        <title>Novel metabolic attributes of the genus Cyanothece, comprising a group of unicellular nitrogen-fixing Cyanobacteria.</title>
        <authorList>
            <person name="Bandyopadhyay A."/>
            <person name="Elvitigala T."/>
            <person name="Welsh E."/>
            <person name="Stockel J."/>
            <person name="Liberton M."/>
            <person name="Min H."/>
            <person name="Sherman L.A."/>
            <person name="Pakrasi H.B."/>
        </authorList>
    </citation>
    <scope>NUCLEOTIDE SEQUENCE [LARGE SCALE GENOMIC DNA]</scope>
    <source>
        <strain evidence="5">PCC 8801</strain>
    </source>
</reference>
<feature type="signal peptide" evidence="3">
    <location>
        <begin position="1"/>
        <end position="24"/>
    </location>
</feature>
<feature type="chain" id="PRO_5002858701" evidence="3">
    <location>
        <begin position="25"/>
        <end position="348"/>
    </location>
</feature>
<name>B7K4A1_RIPO1</name>
<dbReference type="Proteomes" id="UP000008204">
    <property type="component" value="Chromosome"/>
</dbReference>
<evidence type="ECO:0000256" key="1">
    <source>
        <dbReference type="ARBA" id="ARBA00007162"/>
    </source>
</evidence>
<dbReference type="PANTHER" id="PTHR35841">
    <property type="entry name" value="PHOSPHONATES-BINDING PERIPLASMIC PROTEIN"/>
    <property type="match status" value="1"/>
</dbReference>